<accession>A0A1I0RMU3</accession>
<gene>
    <name evidence="1" type="ORF">SAMN05216290_3829</name>
</gene>
<proteinExistence type="predicted"/>
<dbReference type="STRING" id="1267423.SAMN05216290_3829"/>
<dbReference type="GeneID" id="99988495"/>
<dbReference type="RefSeq" id="WP_090261122.1">
    <property type="nucleotide sequence ID" value="NZ_FOIR01000005.1"/>
</dbReference>
<organism evidence="1 2">
    <name type="scientific">Roseivirga pacifica</name>
    <dbReference type="NCBI Taxonomy" id="1267423"/>
    <lineage>
        <taxon>Bacteria</taxon>
        <taxon>Pseudomonadati</taxon>
        <taxon>Bacteroidota</taxon>
        <taxon>Cytophagia</taxon>
        <taxon>Cytophagales</taxon>
        <taxon>Roseivirgaceae</taxon>
        <taxon>Roseivirga</taxon>
    </lineage>
</organism>
<sequence>MKTTDRTLSKVMSDLADEGYKEQFKAEKDSFIATLSSKKYSPSRLKVDERYRFDGMTNPSDESELIAITTDDGVKGTLVISLGKEQSEHMDLIEKLG</sequence>
<keyword evidence="2" id="KW-1185">Reference proteome</keyword>
<dbReference type="OrthoDB" id="8418771at2"/>
<evidence type="ECO:0000313" key="2">
    <source>
        <dbReference type="Proteomes" id="UP000199437"/>
    </source>
</evidence>
<dbReference type="AlphaFoldDB" id="A0A1I0RMU3"/>
<protein>
    <recommendedName>
        <fullName evidence="3">Phosphoribosylpyrophosphate synthetase</fullName>
    </recommendedName>
</protein>
<reference evidence="2" key="1">
    <citation type="submission" date="2016-10" db="EMBL/GenBank/DDBJ databases">
        <authorList>
            <person name="Varghese N."/>
            <person name="Submissions S."/>
        </authorList>
    </citation>
    <scope>NUCLEOTIDE SEQUENCE [LARGE SCALE GENOMIC DNA]</scope>
    <source>
        <strain evidence="2">CGMCC 1.12402</strain>
    </source>
</reference>
<dbReference type="EMBL" id="FOIR01000005">
    <property type="protein sequence ID" value="SEW42399.1"/>
    <property type="molecule type" value="Genomic_DNA"/>
</dbReference>
<dbReference type="Proteomes" id="UP000199437">
    <property type="component" value="Unassembled WGS sequence"/>
</dbReference>
<name>A0A1I0RMU3_9BACT</name>
<evidence type="ECO:0008006" key="3">
    <source>
        <dbReference type="Google" id="ProtNLM"/>
    </source>
</evidence>
<evidence type="ECO:0000313" key="1">
    <source>
        <dbReference type="EMBL" id="SEW42399.1"/>
    </source>
</evidence>